<dbReference type="Gene3D" id="3.40.50.720">
    <property type="entry name" value="NAD(P)-binding Rossmann-like Domain"/>
    <property type="match status" value="1"/>
</dbReference>
<dbReference type="InterPro" id="IPR001732">
    <property type="entry name" value="UDP-Glc/GDP-Man_DH_N"/>
</dbReference>
<accession>A0A5P0ZU58</accession>
<gene>
    <name evidence="2" type="ORF">FHL06_14305</name>
</gene>
<protein>
    <submittedName>
        <fullName evidence="2">UDP-glucose 6-dehydrogenase</fullName>
    </submittedName>
</protein>
<reference evidence="2 3" key="1">
    <citation type="journal article" date="2019" name="Syst. Appl. Microbiol.">
        <title>Polyphasic characterization of two novel Lactobacillus spp. isolated from blown salami packages: Description of Lactobacillus halodurans sp. nov. and Lactobacillus salsicarnum sp. nov.</title>
        <authorList>
            <person name="Schuster J.A."/>
            <person name="Klingl A."/>
            <person name="Vogel R.F."/>
            <person name="Ehrmann M.A."/>
        </authorList>
    </citation>
    <scope>NUCLEOTIDE SEQUENCE [LARGE SCALE GENOMIC DNA]</scope>
    <source>
        <strain evidence="2 3">TMW 1.2172</strain>
    </source>
</reference>
<dbReference type="PANTHER" id="PTHR43750">
    <property type="entry name" value="UDP-GLUCOSE 6-DEHYDROGENASE TUAD"/>
    <property type="match status" value="1"/>
</dbReference>
<dbReference type="Proteomes" id="UP000414364">
    <property type="component" value="Unassembled WGS sequence"/>
</dbReference>
<dbReference type="GO" id="GO:0016616">
    <property type="term" value="F:oxidoreductase activity, acting on the CH-OH group of donors, NAD or NADP as acceptor"/>
    <property type="evidence" value="ECO:0007669"/>
    <property type="project" value="InterPro"/>
</dbReference>
<feature type="domain" description="UDP-glucose/GDP-mannose dehydrogenase N-terminal" evidence="1">
    <location>
        <begin position="1"/>
        <end position="56"/>
    </location>
</feature>
<evidence type="ECO:0000313" key="2">
    <source>
        <dbReference type="EMBL" id="MQS77481.1"/>
    </source>
</evidence>
<feature type="non-terminal residue" evidence="2">
    <location>
        <position position="59"/>
    </location>
</feature>
<dbReference type="PANTHER" id="PTHR43750:SF2">
    <property type="entry name" value="UDP-GLUCOSE 6-DEHYDROGENASE"/>
    <property type="match status" value="1"/>
</dbReference>
<proteinExistence type="predicted"/>
<dbReference type="AlphaFoldDB" id="A0A5P0ZU58"/>
<evidence type="ECO:0000313" key="3">
    <source>
        <dbReference type="Proteomes" id="UP000414364"/>
    </source>
</evidence>
<dbReference type="InterPro" id="IPR036291">
    <property type="entry name" value="NAD(P)-bd_dom_sf"/>
</dbReference>
<dbReference type="SUPFAM" id="SSF51735">
    <property type="entry name" value="NAD(P)-binding Rossmann-fold domains"/>
    <property type="match status" value="1"/>
</dbReference>
<dbReference type="EMBL" id="VDFP01000296">
    <property type="protein sequence ID" value="MQS77481.1"/>
    <property type="molecule type" value="Genomic_DNA"/>
</dbReference>
<organism evidence="2 3">
    <name type="scientific">Companilactobacillus halodurans</name>
    <dbReference type="NCBI Taxonomy" id="2584183"/>
    <lineage>
        <taxon>Bacteria</taxon>
        <taxon>Bacillati</taxon>
        <taxon>Bacillota</taxon>
        <taxon>Bacilli</taxon>
        <taxon>Lactobacillales</taxon>
        <taxon>Lactobacillaceae</taxon>
        <taxon>Companilactobacillus</taxon>
    </lineage>
</organism>
<dbReference type="Pfam" id="PF03721">
    <property type="entry name" value="UDPG_MGDP_dh_N"/>
    <property type="match status" value="1"/>
</dbReference>
<sequence>MKISVFGLGYVGLANALLLSQNEQVKAYDIVDEKIEMLQKGKSPIVDKEIETFLKRDDL</sequence>
<dbReference type="GO" id="GO:0051287">
    <property type="term" value="F:NAD binding"/>
    <property type="evidence" value="ECO:0007669"/>
    <property type="project" value="InterPro"/>
</dbReference>
<name>A0A5P0ZU58_9LACO</name>
<evidence type="ECO:0000259" key="1">
    <source>
        <dbReference type="Pfam" id="PF03721"/>
    </source>
</evidence>
<comment type="caution">
    <text evidence="2">The sequence shown here is derived from an EMBL/GenBank/DDBJ whole genome shotgun (WGS) entry which is preliminary data.</text>
</comment>